<evidence type="ECO:0000256" key="2">
    <source>
        <dbReference type="ARBA" id="ARBA00022525"/>
    </source>
</evidence>
<dbReference type="InterPro" id="IPR008979">
    <property type="entry name" value="Galactose-bd-like_sf"/>
</dbReference>
<dbReference type="EMBL" id="WTUZ01000040">
    <property type="protein sequence ID" value="MZQ87035.1"/>
    <property type="molecule type" value="Genomic_DNA"/>
</dbReference>
<comment type="caution">
    <text evidence="8">The sequence shown here is derived from an EMBL/GenBank/DDBJ whole genome shotgun (WGS) entry which is preliminary data.</text>
</comment>
<evidence type="ECO:0000256" key="3">
    <source>
        <dbReference type="ARBA" id="ARBA00022729"/>
    </source>
</evidence>
<evidence type="ECO:0000259" key="6">
    <source>
        <dbReference type="PROSITE" id="PS50022"/>
    </source>
</evidence>
<evidence type="ECO:0000259" key="7">
    <source>
        <dbReference type="PROSITE" id="PS51272"/>
    </source>
</evidence>
<dbReference type="GO" id="GO:0030246">
    <property type="term" value="F:carbohydrate binding"/>
    <property type="evidence" value="ECO:0007669"/>
    <property type="project" value="InterPro"/>
</dbReference>
<feature type="domain" description="SLH" evidence="7">
    <location>
        <begin position="1813"/>
        <end position="1872"/>
    </location>
</feature>
<feature type="domain" description="SLH" evidence="7">
    <location>
        <begin position="1687"/>
        <end position="1745"/>
    </location>
</feature>
<dbReference type="PROSITE" id="PS50022">
    <property type="entry name" value="FA58C_3"/>
    <property type="match status" value="1"/>
</dbReference>
<dbReference type="GO" id="GO:0000272">
    <property type="term" value="P:polysaccharide catabolic process"/>
    <property type="evidence" value="ECO:0007669"/>
    <property type="project" value="InterPro"/>
</dbReference>
<dbReference type="Pfam" id="PF00754">
    <property type="entry name" value="F5_F8_type_C"/>
    <property type="match status" value="1"/>
</dbReference>
<dbReference type="SUPFAM" id="SSF51126">
    <property type="entry name" value="Pectin lyase-like"/>
    <property type="match status" value="1"/>
</dbReference>
<evidence type="ECO:0000256" key="4">
    <source>
        <dbReference type="SAM" id="MobiDB-lite"/>
    </source>
</evidence>
<dbReference type="InterPro" id="IPR008965">
    <property type="entry name" value="CBM2/CBM3_carb-bd_dom_sf"/>
</dbReference>
<feature type="domain" description="F5/8 type C" evidence="6">
    <location>
        <begin position="1129"/>
        <end position="1254"/>
    </location>
</feature>
<evidence type="ECO:0000256" key="1">
    <source>
        <dbReference type="ARBA" id="ARBA00004613"/>
    </source>
</evidence>
<dbReference type="InterPro" id="IPR024535">
    <property type="entry name" value="RHGA/B-epi-like_pectate_lyase"/>
</dbReference>
<feature type="chain" id="PRO_5027079280" evidence="5">
    <location>
        <begin position="29"/>
        <end position="1872"/>
    </location>
</feature>
<dbReference type="Gene3D" id="2.160.20.10">
    <property type="entry name" value="Single-stranded right-handed beta-helix, Pectin lyase-like"/>
    <property type="match status" value="1"/>
</dbReference>
<dbReference type="InterPro" id="IPR055372">
    <property type="entry name" value="CBM96"/>
</dbReference>
<dbReference type="InterPro" id="IPR001119">
    <property type="entry name" value="SLH_dom"/>
</dbReference>
<dbReference type="Pfam" id="PF00963">
    <property type="entry name" value="Cohesin"/>
    <property type="match status" value="1"/>
</dbReference>
<dbReference type="InterPro" id="IPR051465">
    <property type="entry name" value="Cell_Envelope_Struct_Comp"/>
</dbReference>
<keyword evidence="9" id="KW-1185">Reference proteome</keyword>
<feature type="domain" description="SLH" evidence="7">
    <location>
        <begin position="1746"/>
        <end position="1809"/>
    </location>
</feature>
<dbReference type="RefSeq" id="WP_161411617.1">
    <property type="nucleotide sequence ID" value="NZ_WTUZ01000040.1"/>
</dbReference>
<dbReference type="CDD" id="cd08547">
    <property type="entry name" value="Type_II_cohesin"/>
    <property type="match status" value="1"/>
</dbReference>
<organism evidence="8 9">
    <name type="scientific">Paenibacillus silvestris</name>
    <dbReference type="NCBI Taxonomy" id="2606219"/>
    <lineage>
        <taxon>Bacteria</taxon>
        <taxon>Bacillati</taxon>
        <taxon>Bacillota</taxon>
        <taxon>Bacilli</taxon>
        <taxon>Bacillales</taxon>
        <taxon>Paenibacillaceae</taxon>
        <taxon>Paenibacillus</taxon>
    </lineage>
</organism>
<dbReference type="Pfam" id="PF12708">
    <property type="entry name" value="Pect-lyase_RHGA_epim"/>
    <property type="match status" value="1"/>
</dbReference>
<feature type="signal peptide" evidence="5">
    <location>
        <begin position="1"/>
        <end position="28"/>
    </location>
</feature>
<dbReference type="Gene3D" id="2.60.40.680">
    <property type="match status" value="1"/>
</dbReference>
<keyword evidence="2" id="KW-0964">Secreted</keyword>
<dbReference type="Pfam" id="PF24517">
    <property type="entry name" value="CBM96"/>
    <property type="match status" value="2"/>
</dbReference>
<dbReference type="SUPFAM" id="SSF49384">
    <property type="entry name" value="Carbohydrate-binding domain"/>
    <property type="match status" value="1"/>
</dbReference>
<evidence type="ECO:0000313" key="9">
    <source>
        <dbReference type="Proteomes" id="UP000481087"/>
    </source>
</evidence>
<comment type="subcellular location">
    <subcellularLocation>
        <location evidence="1">Secreted</location>
    </subcellularLocation>
</comment>
<name>A0A6L8V9T5_9BACL</name>
<dbReference type="Proteomes" id="UP000481087">
    <property type="component" value="Unassembled WGS sequence"/>
</dbReference>
<sequence length="1872" mass="201584">MMKMAISMLMALSLSAGSLLTASHVGMAASPAGTHVLPLQDVTVYSNGYQINANLAASDGVNYHKHSDDGGETDRMRAGLQKDGASAYTYVKYDITTILPLINSESEVALAFKTSSLEPTQMSVYGLHPLQTAADWSESTMTWKNKFLRLTDSIDTITITNTPSDYRFNLTDYVKESKKAGKSVIGFVIKAETPGAIEMRGNETTESASEGLIPTLIVNEQSTNLHAPHPYTPSVPFEYGKNMPPLHDTLVYNPVTTNNKDADKNYHSTNNVASIADGMTAEFNKSVGYYKFDISNLPDADHIGKTLFSVWGRDTSKATSATATNYVQIYGAEEAGNWTETGLTWNNKPAIGAAPIAEVLYKAANDYQDADITDYVKQQKQKGAQTITLVMAAKSSSGIFYHRGKDTTASGQMPPRLIVSDPADVPEDMRLGADGRSRLYPADWYPGFKDNKGRFLHDFSYAGYHSGETPIPVTDIAAGIDVTKAPYEADATGQRDSTQAIQSAIADAAAKGGGVVYLPEGTYQVNPPSGKDFSLNVPASHIVLKGAGMNKTFIYNATENMKSKDIIRVGDGDWKKTNVSTKLSKNVAEPSALLPVEDASGFAVDDYVLVTFETTMDFLNELGMQNKWASRLGKVEQLFYRQIVGVDHVNQTITLDIPTRYALKQRDNITISKTEVPISEVGIEDFSIANVQNHNSGLGEDDYKVVGTAGYESDNAKVINLIAVANSWVRNVSTYKPEGNSTYHILSKGIILDRTKNVTVEHVTMQYPQYRGANGNGYLYQFIGNDNLITDSNAIAARHSFTFANFSANGNVMHNVYSENSSLMTDFHMYLSMANLIDNMTLNGDGISAITRDYGSSATNRHGVVTTESVFWNTTGQAAHSSKNGIIIESEQFGNGYIIGTKGAVTGVNVNFVGSIPDTNTKPFDMAEGVGEGTKLVPQSLYVDQFTRRTTGKELALQSLLVNGEAISGMQLLKTKYSYTLPFGTTQLPMIEAKPLQSGAVITITQPTATNGIGIIQVSNHGATQEYRVQFQVAATPILPKSITIAPDKSVPGWRAAGNIISVGNSGKLKAFLTLDTGEIVNTEKANIPVVYSVNNEEIGALDNGWFIAKHVGVVKITAEIVWNGVKVSASENMEVRDAMADPEGGLAKIVGVTASADDGNLPINTIDRDPDSRWSAEGSDQYLLLELDKVQWLDKISILFYSGNLRSNYFDLEVSSDGITYQRVLTQVASHKQNPNQTESFSFEPIRAKYVKYIGHGNELNAWNSIIECWVHQAQIDAPITTLSVAESVYGGQLFQTSLGLGSVTSSVYAAVYGVDLSIGYDPSHLEFVSVESLKQGFVIDPISVPSSPDHIQIQASVSEAKYAMTSSGELFRIQWRAKPITKAASTRISIDSAKVKNGNGQETEALTSELNVSVDVRNSTGSSGDSDHSGSGSGPPSGPSVPSLPIVPSKPETQEPGKPVQVQVVVNEPVKETEADGMTVAQVTVRDEAIQKALDALSSEAKKGAVQLVIDMKGQEDKGVIVLPAASMISVLTKAPNAVLVVKYNSVTYELPIRGVDVAGLSSKLGAEPADIAITIHIEKLNAADSSSLQTAASENQAKLLYPGILFEVTAESSGKKVQVEDFGGLYAPRTISLPGDVDGLHASAVSYDPATGELSYVPAIFEQQDGNTLVTIYRTGNSLYTVVSANQSFADLVGHWAQEQVDLLASKFLIKGSSQDQFMPDAEVSRAEFAALLTRAIGLKPKTAGAFADVPTSAWYSGEVGAASAAGIIDGYENHEFKPEANITREQMAVMIVRAMKQAGFEVKADLAQLSQFADSTLISEYAHAAVSQAIQAKIVYGATVDTFAPLINATRAEAAVMLKRMLDYMAFN</sequence>
<gene>
    <name evidence="8" type="ORF">GQF01_33480</name>
</gene>
<accession>A0A6L8V9T5</accession>
<dbReference type="NCBIfam" id="NF033679">
    <property type="entry name" value="DNRLRE_dom"/>
    <property type="match status" value="2"/>
</dbReference>
<dbReference type="InterPro" id="IPR012334">
    <property type="entry name" value="Pectin_lyas_fold"/>
</dbReference>
<reference evidence="8 9" key="1">
    <citation type="submission" date="2019-12" db="EMBL/GenBank/DDBJ databases">
        <title>Paenibacillus sp. nov. sp. isolated from soil.</title>
        <authorList>
            <person name="Kim J."/>
            <person name="Jeong S.E."/>
            <person name="Jung H.S."/>
            <person name="Jeon C.O."/>
        </authorList>
    </citation>
    <scope>NUCLEOTIDE SEQUENCE [LARGE SCALE GENOMIC DNA]</scope>
    <source>
        <strain evidence="8 9">5J-6</strain>
    </source>
</reference>
<dbReference type="InterPro" id="IPR000421">
    <property type="entry name" value="FA58C"/>
</dbReference>
<dbReference type="PANTHER" id="PTHR43308">
    <property type="entry name" value="OUTER MEMBRANE PROTEIN ALPHA-RELATED"/>
    <property type="match status" value="1"/>
</dbReference>
<evidence type="ECO:0000313" key="8">
    <source>
        <dbReference type="EMBL" id="MZQ87035.1"/>
    </source>
</evidence>
<evidence type="ECO:0000256" key="5">
    <source>
        <dbReference type="SAM" id="SignalP"/>
    </source>
</evidence>
<proteinExistence type="predicted"/>
<dbReference type="SUPFAM" id="SSF49785">
    <property type="entry name" value="Galactose-binding domain-like"/>
    <property type="match status" value="1"/>
</dbReference>
<dbReference type="InterPro" id="IPR002102">
    <property type="entry name" value="Cohesin_dom"/>
</dbReference>
<dbReference type="GO" id="GO:0005576">
    <property type="term" value="C:extracellular region"/>
    <property type="evidence" value="ECO:0007669"/>
    <property type="project" value="UniProtKB-SubCell"/>
</dbReference>
<dbReference type="PROSITE" id="PS51272">
    <property type="entry name" value="SLH"/>
    <property type="match status" value="3"/>
</dbReference>
<dbReference type="PANTHER" id="PTHR43308:SF5">
    <property type="entry name" value="S-LAYER PROTEIN _ PEPTIDOGLYCAN ENDO-BETA-N-ACETYLGLUCOSAMINIDASE"/>
    <property type="match status" value="1"/>
</dbReference>
<dbReference type="Gene3D" id="2.60.120.260">
    <property type="entry name" value="Galactose-binding domain-like"/>
    <property type="match status" value="1"/>
</dbReference>
<dbReference type="Pfam" id="PF00395">
    <property type="entry name" value="SLH"/>
    <property type="match status" value="3"/>
</dbReference>
<protein>
    <submittedName>
        <fullName evidence="8">DNRLRE domain-containing protein</fullName>
    </submittedName>
</protein>
<dbReference type="InterPro" id="IPR011050">
    <property type="entry name" value="Pectin_lyase_fold/virulence"/>
</dbReference>
<feature type="region of interest" description="Disordered" evidence="4">
    <location>
        <begin position="1418"/>
        <end position="1461"/>
    </location>
</feature>
<keyword evidence="3 5" id="KW-0732">Signal</keyword>
<feature type="compositionally biased region" description="Low complexity" evidence="4">
    <location>
        <begin position="1442"/>
        <end position="1461"/>
    </location>
</feature>